<accession>A0A8X7BJX6</accession>
<comment type="caution">
    <text evidence="1">The sequence shown here is derived from an EMBL/GenBank/DDBJ whole genome shotgun (WGS) entry which is preliminary data.</text>
</comment>
<proteinExistence type="predicted"/>
<dbReference type="AlphaFoldDB" id="A0A8X7BJX6"/>
<reference evidence="1" key="1">
    <citation type="submission" date="2020-08" db="EMBL/GenBank/DDBJ databases">
        <title>Multicomponent nature underlies the extraordinary mechanical properties of spider dragline silk.</title>
        <authorList>
            <person name="Kono N."/>
            <person name="Nakamura H."/>
            <person name="Mori M."/>
            <person name="Yoshida Y."/>
            <person name="Ohtoshi R."/>
            <person name="Malay A.D."/>
            <person name="Moran D.A.P."/>
            <person name="Tomita M."/>
            <person name="Numata K."/>
            <person name="Arakawa K."/>
        </authorList>
    </citation>
    <scope>NUCLEOTIDE SEQUENCE</scope>
</reference>
<evidence type="ECO:0000313" key="1">
    <source>
        <dbReference type="EMBL" id="GFY33122.1"/>
    </source>
</evidence>
<evidence type="ECO:0000313" key="2">
    <source>
        <dbReference type="Proteomes" id="UP000887159"/>
    </source>
</evidence>
<organism evidence="1 2">
    <name type="scientific">Trichonephila clavipes</name>
    <name type="common">Golden silk orbweaver</name>
    <name type="synonym">Nephila clavipes</name>
    <dbReference type="NCBI Taxonomy" id="2585209"/>
    <lineage>
        <taxon>Eukaryota</taxon>
        <taxon>Metazoa</taxon>
        <taxon>Ecdysozoa</taxon>
        <taxon>Arthropoda</taxon>
        <taxon>Chelicerata</taxon>
        <taxon>Arachnida</taxon>
        <taxon>Araneae</taxon>
        <taxon>Araneomorphae</taxon>
        <taxon>Entelegynae</taxon>
        <taxon>Araneoidea</taxon>
        <taxon>Nephilidae</taxon>
        <taxon>Trichonephila</taxon>
    </lineage>
</organism>
<sequence>MLKGNPFYNLVSSFKDTFRILQRYHVPLVKESLTDKEMNPMGSHIQPTQKKSFKTLKNCLRTPLMSKQVHGSKPHIIALTVAVILLRSFSSSWVRWTPNRLCQWIVYSGRALLFYDGERKPRCRIGALEKFWASWNSVVSTSLVASKPQVSNPATTEHWSLEIQ</sequence>
<dbReference type="Proteomes" id="UP000887159">
    <property type="component" value="Unassembled WGS sequence"/>
</dbReference>
<dbReference type="EMBL" id="BMAU01021407">
    <property type="protein sequence ID" value="GFY33122.1"/>
    <property type="molecule type" value="Genomic_DNA"/>
</dbReference>
<name>A0A8X7BJX6_TRICX</name>
<keyword evidence="2" id="KW-1185">Reference proteome</keyword>
<gene>
    <name evidence="1" type="ORF">TNCV_2230711</name>
</gene>
<protein>
    <submittedName>
        <fullName evidence="1">Uncharacterized protein</fullName>
    </submittedName>
</protein>